<evidence type="ECO:0000256" key="2">
    <source>
        <dbReference type="ARBA" id="ARBA00022857"/>
    </source>
</evidence>
<comment type="caution">
    <text evidence="4">The sequence shown here is derived from an EMBL/GenBank/DDBJ whole genome shotgun (WGS) entry which is preliminary data.</text>
</comment>
<dbReference type="GO" id="GO:0050664">
    <property type="term" value="F:oxidoreductase activity, acting on NAD(P)H, oxygen as acceptor"/>
    <property type="evidence" value="ECO:0007669"/>
    <property type="project" value="TreeGrafter"/>
</dbReference>
<evidence type="ECO:0008006" key="6">
    <source>
        <dbReference type="Google" id="ProtNLM"/>
    </source>
</evidence>
<dbReference type="InterPro" id="IPR036291">
    <property type="entry name" value="NAD(P)-bd_dom_sf"/>
</dbReference>
<protein>
    <recommendedName>
        <fullName evidence="6">Gluconate 5-dehydrogenase</fullName>
    </recommendedName>
</protein>
<dbReference type="SUPFAM" id="SSF51735">
    <property type="entry name" value="NAD(P)-binding Rossmann-fold domains"/>
    <property type="match status" value="1"/>
</dbReference>
<dbReference type="HOGENOM" id="CLU_010194_1_1_1"/>
<dbReference type="RefSeq" id="XP_007720593.1">
    <property type="nucleotide sequence ID" value="XM_007722403.1"/>
</dbReference>
<evidence type="ECO:0000313" key="5">
    <source>
        <dbReference type="Proteomes" id="UP000019484"/>
    </source>
</evidence>
<dbReference type="Pfam" id="PF13561">
    <property type="entry name" value="adh_short_C2"/>
    <property type="match status" value="1"/>
</dbReference>
<dbReference type="EMBL" id="AMWN01000001">
    <property type="protein sequence ID" value="EXJ96364.1"/>
    <property type="molecule type" value="Genomic_DNA"/>
</dbReference>
<dbReference type="InterPro" id="IPR002347">
    <property type="entry name" value="SDR_fam"/>
</dbReference>
<keyword evidence="2" id="KW-0521">NADP</keyword>
<comment type="similarity">
    <text evidence="1">Belongs to the short-chain dehydrogenases/reductases (SDR) family.</text>
</comment>
<keyword evidence="3" id="KW-0560">Oxidoreductase</keyword>
<dbReference type="PRINTS" id="PR00081">
    <property type="entry name" value="GDHRDH"/>
</dbReference>
<dbReference type="eggNOG" id="KOG0725">
    <property type="taxonomic scope" value="Eukaryota"/>
</dbReference>
<reference evidence="4 5" key="1">
    <citation type="submission" date="2013-03" db="EMBL/GenBank/DDBJ databases">
        <title>The Genome Sequence of Capronia coronata CBS 617.96.</title>
        <authorList>
            <consortium name="The Broad Institute Genomics Platform"/>
            <person name="Cuomo C."/>
            <person name="de Hoog S."/>
            <person name="Gorbushina A."/>
            <person name="Walker B."/>
            <person name="Young S.K."/>
            <person name="Zeng Q."/>
            <person name="Gargeya S."/>
            <person name="Fitzgerald M."/>
            <person name="Haas B."/>
            <person name="Abouelleil A."/>
            <person name="Allen A.W."/>
            <person name="Alvarado L."/>
            <person name="Arachchi H.M."/>
            <person name="Berlin A.M."/>
            <person name="Chapman S.B."/>
            <person name="Gainer-Dewar J."/>
            <person name="Goldberg J."/>
            <person name="Griggs A."/>
            <person name="Gujja S."/>
            <person name="Hansen M."/>
            <person name="Howarth C."/>
            <person name="Imamovic A."/>
            <person name="Ireland A."/>
            <person name="Larimer J."/>
            <person name="McCowan C."/>
            <person name="Murphy C."/>
            <person name="Pearson M."/>
            <person name="Poon T.W."/>
            <person name="Priest M."/>
            <person name="Roberts A."/>
            <person name="Saif S."/>
            <person name="Shea T."/>
            <person name="Sisk P."/>
            <person name="Sykes S."/>
            <person name="Wortman J."/>
            <person name="Nusbaum C."/>
            <person name="Birren B."/>
        </authorList>
    </citation>
    <scope>NUCLEOTIDE SEQUENCE [LARGE SCALE GENOMIC DNA]</scope>
    <source>
        <strain evidence="4 5">CBS 617.96</strain>
    </source>
</reference>
<dbReference type="Proteomes" id="UP000019484">
    <property type="component" value="Unassembled WGS sequence"/>
</dbReference>
<dbReference type="Gene3D" id="3.40.50.720">
    <property type="entry name" value="NAD(P)-binding Rossmann-like Domain"/>
    <property type="match status" value="1"/>
</dbReference>
<dbReference type="PANTHER" id="PTHR43008:SF4">
    <property type="entry name" value="CHAIN DEHYDROGENASE, PUTATIVE (AFU_ORTHOLOGUE AFUA_4G08710)-RELATED"/>
    <property type="match status" value="1"/>
</dbReference>
<name>W9ZPI5_9EURO</name>
<dbReference type="GeneID" id="19156392"/>
<evidence type="ECO:0000313" key="4">
    <source>
        <dbReference type="EMBL" id="EXJ96364.1"/>
    </source>
</evidence>
<dbReference type="AlphaFoldDB" id="W9ZPI5"/>
<dbReference type="PRINTS" id="PR00080">
    <property type="entry name" value="SDRFAMILY"/>
</dbReference>
<gene>
    <name evidence="4" type="ORF">A1O1_01490</name>
</gene>
<proteinExistence type="inferred from homology"/>
<dbReference type="OrthoDB" id="5325318at2759"/>
<accession>W9ZPI5</accession>
<evidence type="ECO:0000256" key="1">
    <source>
        <dbReference type="ARBA" id="ARBA00006484"/>
    </source>
</evidence>
<organism evidence="4 5">
    <name type="scientific">Capronia coronata CBS 617.96</name>
    <dbReference type="NCBI Taxonomy" id="1182541"/>
    <lineage>
        <taxon>Eukaryota</taxon>
        <taxon>Fungi</taxon>
        <taxon>Dikarya</taxon>
        <taxon>Ascomycota</taxon>
        <taxon>Pezizomycotina</taxon>
        <taxon>Eurotiomycetes</taxon>
        <taxon>Chaetothyriomycetidae</taxon>
        <taxon>Chaetothyriales</taxon>
        <taxon>Herpotrichiellaceae</taxon>
        <taxon>Capronia</taxon>
    </lineage>
</organism>
<evidence type="ECO:0000256" key="3">
    <source>
        <dbReference type="ARBA" id="ARBA00023002"/>
    </source>
</evidence>
<sequence length="280" mass="29463">MERYVAETDAYRSIPIQKELSLAGKTVVVTGGARGLGLAIAHGCAELGANIAVIDMLPEPSPDLKHLDDLKVKWKFYNTDITDTDGLESTFKDIVSVFGSIDGLVNGAGTGGGSPFVEFERARMQRIVGVNVLGTMAVTQLATQQMVKQGRGGAVVSISSIGGHVNIPGQTNAPYSASKGAILSFTKALAVELADRNIRVNSVSPGFFLTKITPGYLAGDVERLMGFENSVPMGRFADRRELKSVVAFLLTSASSYITGQDLAVDGGVLAGRGHVISSKT</sequence>
<dbReference type="FunFam" id="3.40.50.720:FF:000084">
    <property type="entry name" value="Short-chain dehydrogenase reductase"/>
    <property type="match status" value="1"/>
</dbReference>
<dbReference type="STRING" id="1182541.W9ZPI5"/>
<dbReference type="PANTHER" id="PTHR43008">
    <property type="entry name" value="BENZIL REDUCTASE"/>
    <property type="match status" value="1"/>
</dbReference>
<dbReference type="GO" id="GO:0016616">
    <property type="term" value="F:oxidoreductase activity, acting on the CH-OH group of donors, NAD or NADP as acceptor"/>
    <property type="evidence" value="ECO:0007669"/>
    <property type="project" value="UniProtKB-ARBA"/>
</dbReference>
<keyword evidence="5" id="KW-1185">Reference proteome</keyword>